<dbReference type="PANTHER" id="PTHR32251">
    <property type="entry name" value="3-OXO-5-ALPHA-STEROID 4-DEHYDROGENASE"/>
    <property type="match status" value="1"/>
</dbReference>
<keyword evidence="1" id="KW-0812">Transmembrane</keyword>
<feature type="transmembrane region" description="Helical" evidence="1">
    <location>
        <begin position="44"/>
        <end position="64"/>
    </location>
</feature>
<organism evidence="2 3">
    <name type="scientific">Murinocardiopsis flavida</name>
    <dbReference type="NCBI Taxonomy" id="645275"/>
    <lineage>
        <taxon>Bacteria</taxon>
        <taxon>Bacillati</taxon>
        <taxon>Actinomycetota</taxon>
        <taxon>Actinomycetes</taxon>
        <taxon>Streptosporangiales</taxon>
        <taxon>Nocardiopsidaceae</taxon>
        <taxon>Murinocardiopsis</taxon>
    </lineage>
</organism>
<keyword evidence="1" id="KW-0472">Membrane</keyword>
<name>A0A2P8CPM3_9ACTN</name>
<dbReference type="InterPro" id="IPR010721">
    <property type="entry name" value="UstE-like"/>
</dbReference>
<dbReference type="Proteomes" id="UP000240542">
    <property type="component" value="Unassembled WGS sequence"/>
</dbReference>
<evidence type="ECO:0000313" key="3">
    <source>
        <dbReference type="Proteomes" id="UP000240542"/>
    </source>
</evidence>
<feature type="transmembrane region" description="Helical" evidence="1">
    <location>
        <begin position="145"/>
        <end position="166"/>
    </location>
</feature>
<evidence type="ECO:0000256" key="1">
    <source>
        <dbReference type="SAM" id="Phobius"/>
    </source>
</evidence>
<dbReference type="EMBL" id="PYGA01000033">
    <property type="protein sequence ID" value="PSK86923.1"/>
    <property type="molecule type" value="Genomic_DNA"/>
</dbReference>
<evidence type="ECO:0000313" key="2">
    <source>
        <dbReference type="EMBL" id="PSK86923.1"/>
    </source>
</evidence>
<dbReference type="GO" id="GO:0016020">
    <property type="term" value="C:membrane"/>
    <property type="evidence" value="ECO:0007669"/>
    <property type="project" value="TreeGrafter"/>
</dbReference>
<feature type="transmembrane region" description="Helical" evidence="1">
    <location>
        <begin position="119"/>
        <end position="139"/>
    </location>
</feature>
<dbReference type="PROSITE" id="PS50244">
    <property type="entry name" value="S5A_REDUCTASE"/>
    <property type="match status" value="1"/>
</dbReference>
<dbReference type="AlphaFoldDB" id="A0A2P8CPM3"/>
<dbReference type="Gene3D" id="1.20.120.1630">
    <property type="match status" value="1"/>
</dbReference>
<reference evidence="2 3" key="1">
    <citation type="submission" date="2018-03" db="EMBL/GenBank/DDBJ databases">
        <title>Genomic Encyclopedia of Archaeal and Bacterial Type Strains, Phase II (KMG-II): from individual species to whole genera.</title>
        <authorList>
            <person name="Goeker M."/>
        </authorList>
    </citation>
    <scope>NUCLEOTIDE SEQUENCE [LARGE SCALE GENOMIC DNA]</scope>
    <source>
        <strain evidence="2 3">DSM 45312</strain>
    </source>
</reference>
<keyword evidence="3" id="KW-1185">Reference proteome</keyword>
<feature type="transmembrane region" description="Helical" evidence="1">
    <location>
        <begin position="6"/>
        <end position="32"/>
    </location>
</feature>
<gene>
    <name evidence="2" type="ORF">CLV63_13340</name>
</gene>
<dbReference type="PANTHER" id="PTHR32251:SF17">
    <property type="entry name" value="STEROID 5-ALPHA REDUCTASE C-TERMINAL DOMAIN-CONTAINING PROTEIN"/>
    <property type="match status" value="1"/>
</dbReference>
<comment type="caution">
    <text evidence="2">The sequence shown here is derived from an EMBL/GenBank/DDBJ whole genome shotgun (WGS) entry which is preliminary data.</text>
</comment>
<proteinExistence type="predicted"/>
<keyword evidence="1" id="KW-1133">Transmembrane helix</keyword>
<accession>A0A2P8CPM3</accession>
<dbReference type="Pfam" id="PF06966">
    <property type="entry name" value="DUF1295"/>
    <property type="match status" value="1"/>
</dbReference>
<protein>
    <submittedName>
        <fullName evidence="2">Steroid 5-alpha reductase family enzyme</fullName>
    </submittedName>
</protein>
<feature type="transmembrane region" description="Helical" evidence="1">
    <location>
        <begin position="214"/>
        <end position="234"/>
    </location>
</feature>
<sequence length="267" mass="28116">MTAAEGAGAMVAVNLGVSALAVAALLAATLAVALRLGRHSVIDVAWGAGFALVAAVTAVLSAGHGDPARTWLLCALTAVWGLRLAAHIAVRSRGEGEDPRYRALLAKAPGDRTAYALRVVYLPQGLLIWLISLPVQVAAYSAAPLGPVAAAGAAVWAVGMLFEAVGDAQLARFKADPANRGRIMDRGLWAWTRHPNYFGDACVWWGLFLVAAEAWPAVLTVPAPVVMTLLLTVGSGKRLLEARMADRPGWSEYARRTSGFVPLPPRR</sequence>